<sequence length="254" mass="28833">MTTTLAMMQPYWFPYLGYFQLIAAADAFVLGDDLQYVKDGWVNRNRILCAGQPWMFSLPLKKAAHGLNINQRELADDAPASLARLLKTIALHYARAPQRGEVLPLLETLLLHPERNLARYLEHSLRKTCSYLGIDTPILVASDLHIREVQNKQDRVVKTLHKLGGQRYLNPIGGLDLYDEATFAAAGLQLRFHRMNTVQYPQFKGPFVPYLSIIDVMMFNPVERIRQWLADFTCLPPLGSPPCCEKRLPSLSLG</sequence>
<organism evidence="1 2">
    <name type="scientific">Pseudomonas typographi</name>
    <dbReference type="NCBI Taxonomy" id="2715964"/>
    <lineage>
        <taxon>Bacteria</taxon>
        <taxon>Pseudomonadati</taxon>
        <taxon>Pseudomonadota</taxon>
        <taxon>Gammaproteobacteria</taxon>
        <taxon>Pseudomonadales</taxon>
        <taxon>Pseudomonadaceae</taxon>
        <taxon>Pseudomonas</taxon>
    </lineage>
</organism>
<dbReference type="Pfam" id="PF08889">
    <property type="entry name" value="WbqC"/>
    <property type="match status" value="1"/>
</dbReference>
<dbReference type="InterPro" id="IPR014985">
    <property type="entry name" value="WbqC"/>
</dbReference>
<accession>A0ABR7YVF9</accession>
<comment type="caution">
    <text evidence="1">The sequence shown here is derived from an EMBL/GenBank/DDBJ whole genome shotgun (WGS) entry which is preliminary data.</text>
</comment>
<protein>
    <submittedName>
        <fullName evidence="1">WbqC family protein</fullName>
    </submittedName>
</protein>
<proteinExistence type="predicted"/>
<dbReference type="RefSeq" id="WP_190416601.1">
    <property type="nucleotide sequence ID" value="NZ_JAAOCA010000001.1"/>
</dbReference>
<reference evidence="1 2" key="1">
    <citation type="journal article" date="2020" name="Insects">
        <title>Bacteria Belonging to Pseudomonas typographi sp. nov. from the Bark Beetle Ips typographus Have Genomic Potential to Aid in the Host Ecology.</title>
        <authorList>
            <person name="Peral-Aranega E."/>
            <person name="Saati-Santamaria Z."/>
            <person name="Kolarik M."/>
            <person name="Rivas R."/>
            <person name="Garcia-Fraile P."/>
        </authorList>
    </citation>
    <scope>NUCLEOTIDE SEQUENCE [LARGE SCALE GENOMIC DNA]</scope>
    <source>
        <strain evidence="1 2">CA3A</strain>
    </source>
</reference>
<gene>
    <name evidence="1" type="ORF">HAQ05_00400</name>
</gene>
<name>A0ABR7YVF9_9PSED</name>
<evidence type="ECO:0000313" key="2">
    <source>
        <dbReference type="Proteomes" id="UP000805841"/>
    </source>
</evidence>
<evidence type="ECO:0000313" key="1">
    <source>
        <dbReference type="EMBL" id="MBD1597173.1"/>
    </source>
</evidence>
<dbReference type="EMBL" id="JAAOCA010000001">
    <property type="protein sequence ID" value="MBD1597173.1"/>
    <property type="molecule type" value="Genomic_DNA"/>
</dbReference>
<dbReference type="Proteomes" id="UP000805841">
    <property type="component" value="Unassembled WGS sequence"/>
</dbReference>
<keyword evidence="2" id="KW-1185">Reference proteome</keyword>